<sequence>MGLFNFSKYNDVEKSLRDLYTQMMSMTMGVSVDEARKMVEGMLDQAIEESKKEGSYYLPQNMGDILLGDAGANDPVIKKVAEVLRKKLPKKREEGVKDEDIRWWWNLNDIERRMMIKQDEVARMALFINEIKNSAESTKEKAAEKASAKVRKFHPMYGDPDDTTYTKGDDRPLPYELKDRINIYIEKRAKTDPDKYKQEIEQSSTFNALIRKEICTGKI</sequence>
<gene>
    <name evidence="1" type="ORF">COX44_01330</name>
</gene>
<name>A0A2G9YD98_9BACT</name>
<protein>
    <submittedName>
        <fullName evidence="1">Uncharacterized protein</fullName>
    </submittedName>
</protein>
<dbReference type="Proteomes" id="UP000231480">
    <property type="component" value="Unassembled WGS sequence"/>
</dbReference>
<dbReference type="EMBL" id="PCRH01000029">
    <property type="protein sequence ID" value="PIP17180.1"/>
    <property type="molecule type" value="Genomic_DNA"/>
</dbReference>
<accession>A0A2G9YD98</accession>
<comment type="caution">
    <text evidence="1">The sequence shown here is derived from an EMBL/GenBank/DDBJ whole genome shotgun (WGS) entry which is preliminary data.</text>
</comment>
<dbReference type="AlphaFoldDB" id="A0A2G9YD98"/>
<proteinExistence type="predicted"/>
<organism evidence="1 2">
    <name type="scientific">Candidatus Portnoybacteria bacterium CG23_combo_of_CG06-09_8_20_14_all_37_13</name>
    <dbReference type="NCBI Taxonomy" id="1974819"/>
    <lineage>
        <taxon>Bacteria</taxon>
        <taxon>Candidatus Portnoyibacteriota</taxon>
    </lineage>
</organism>
<reference evidence="1 2" key="1">
    <citation type="submission" date="2017-09" db="EMBL/GenBank/DDBJ databases">
        <title>Depth-based differentiation of microbial function through sediment-hosted aquifers and enrichment of novel symbionts in the deep terrestrial subsurface.</title>
        <authorList>
            <person name="Probst A.J."/>
            <person name="Ladd B."/>
            <person name="Jarett J.K."/>
            <person name="Geller-Mcgrath D.E."/>
            <person name="Sieber C.M."/>
            <person name="Emerson J.B."/>
            <person name="Anantharaman K."/>
            <person name="Thomas B.C."/>
            <person name="Malmstrom R."/>
            <person name="Stieglmeier M."/>
            <person name="Klingl A."/>
            <person name="Woyke T."/>
            <person name="Ryan C.M."/>
            <person name="Banfield J.F."/>
        </authorList>
    </citation>
    <scope>NUCLEOTIDE SEQUENCE [LARGE SCALE GENOMIC DNA]</scope>
    <source>
        <strain evidence="1">CG23_combo_of_CG06-09_8_20_14_all_37_13</strain>
    </source>
</reference>
<evidence type="ECO:0000313" key="1">
    <source>
        <dbReference type="EMBL" id="PIP17180.1"/>
    </source>
</evidence>
<evidence type="ECO:0000313" key="2">
    <source>
        <dbReference type="Proteomes" id="UP000231480"/>
    </source>
</evidence>